<keyword evidence="2" id="KW-1185">Reference proteome</keyword>
<evidence type="ECO:0000313" key="1">
    <source>
        <dbReference type="EMBL" id="CAE7204648.1"/>
    </source>
</evidence>
<evidence type="ECO:0000313" key="2">
    <source>
        <dbReference type="Proteomes" id="UP000604046"/>
    </source>
</evidence>
<gene>
    <name evidence="1" type="ORF">SNAT2548_LOCUS6389</name>
</gene>
<sequence length="129" mass="14285">MIQTLFMSRDDLLKLHEVNPELFREVLNHVVVTWRPGAFSGAPLRPALGLGPGRDDATVVVRAFVPALRDICEQHVSLECLDNQLVKSAQYDEMVDFGEDLREVALQRCLQLQQVARRLGSGCASRGGG</sequence>
<accession>A0A812JE60</accession>
<protein>
    <submittedName>
        <fullName evidence="1">Uncharacterized protein</fullName>
    </submittedName>
</protein>
<organism evidence="1 2">
    <name type="scientific">Symbiodinium natans</name>
    <dbReference type="NCBI Taxonomy" id="878477"/>
    <lineage>
        <taxon>Eukaryota</taxon>
        <taxon>Sar</taxon>
        <taxon>Alveolata</taxon>
        <taxon>Dinophyceae</taxon>
        <taxon>Suessiales</taxon>
        <taxon>Symbiodiniaceae</taxon>
        <taxon>Symbiodinium</taxon>
    </lineage>
</organism>
<comment type="caution">
    <text evidence="1">The sequence shown here is derived from an EMBL/GenBank/DDBJ whole genome shotgun (WGS) entry which is preliminary data.</text>
</comment>
<reference evidence="1" key="1">
    <citation type="submission" date="2021-02" db="EMBL/GenBank/DDBJ databases">
        <authorList>
            <person name="Dougan E. K."/>
            <person name="Rhodes N."/>
            <person name="Thang M."/>
            <person name="Chan C."/>
        </authorList>
    </citation>
    <scope>NUCLEOTIDE SEQUENCE</scope>
</reference>
<dbReference type="AlphaFoldDB" id="A0A812JE60"/>
<proteinExistence type="predicted"/>
<dbReference type="EMBL" id="CAJNDS010000424">
    <property type="protein sequence ID" value="CAE7204648.1"/>
    <property type="molecule type" value="Genomic_DNA"/>
</dbReference>
<dbReference type="OrthoDB" id="423272at2759"/>
<name>A0A812JE60_9DINO</name>
<dbReference type="Proteomes" id="UP000604046">
    <property type="component" value="Unassembled WGS sequence"/>
</dbReference>